<dbReference type="InterPro" id="IPR023198">
    <property type="entry name" value="PGP-like_dom2"/>
</dbReference>
<dbReference type="NCBIfam" id="TIGR01509">
    <property type="entry name" value="HAD-SF-IA-v3"/>
    <property type="match status" value="1"/>
</dbReference>
<evidence type="ECO:0000313" key="2">
    <source>
        <dbReference type="Proteomes" id="UP000297861"/>
    </source>
</evidence>
<proteinExistence type="predicted"/>
<dbReference type="PANTHER" id="PTHR43611">
    <property type="entry name" value="ALPHA-D-GLUCOSE 1-PHOSPHATE PHOSPHATASE"/>
    <property type="match status" value="1"/>
</dbReference>
<gene>
    <name evidence="1" type="ORF">E2605_03655</name>
</gene>
<dbReference type="Gene3D" id="3.40.50.1000">
    <property type="entry name" value="HAD superfamily/HAD-like"/>
    <property type="match status" value="1"/>
</dbReference>
<comment type="caution">
    <text evidence="1">The sequence shown here is derived from an EMBL/GenBank/DDBJ whole genome shotgun (WGS) entry which is preliminary data.</text>
</comment>
<dbReference type="SFLD" id="SFLDS00003">
    <property type="entry name" value="Haloacid_Dehalogenase"/>
    <property type="match status" value="1"/>
</dbReference>
<dbReference type="InterPro" id="IPR023214">
    <property type="entry name" value="HAD_sf"/>
</dbReference>
<evidence type="ECO:0000313" key="1">
    <source>
        <dbReference type="EMBL" id="TFD99184.1"/>
    </source>
</evidence>
<dbReference type="Proteomes" id="UP000297861">
    <property type="component" value="Unassembled WGS sequence"/>
</dbReference>
<dbReference type="NCBIfam" id="TIGR01549">
    <property type="entry name" value="HAD-SF-IA-v1"/>
    <property type="match status" value="1"/>
</dbReference>
<name>A0A4Y8LAK0_9BACT</name>
<dbReference type="CDD" id="cd02603">
    <property type="entry name" value="HAD_sEH-N_like"/>
    <property type="match status" value="1"/>
</dbReference>
<dbReference type="InterPro" id="IPR006439">
    <property type="entry name" value="HAD-SF_hydro_IA"/>
</dbReference>
<dbReference type="OrthoDB" id="9797415at2"/>
<dbReference type="EMBL" id="SOML01000001">
    <property type="protein sequence ID" value="TFD99184.1"/>
    <property type="molecule type" value="Genomic_DNA"/>
</dbReference>
<dbReference type="RefSeq" id="WP_134435520.1">
    <property type="nucleotide sequence ID" value="NZ_AP028867.1"/>
</dbReference>
<dbReference type="Gene3D" id="1.10.150.240">
    <property type="entry name" value="Putative phosphatase, domain 2"/>
    <property type="match status" value="1"/>
</dbReference>
<keyword evidence="2" id="KW-1185">Reference proteome</keyword>
<dbReference type="PANTHER" id="PTHR43611:SF3">
    <property type="entry name" value="FLAVIN MONONUCLEOTIDE HYDROLASE 1, CHLOROPLATIC"/>
    <property type="match status" value="1"/>
</dbReference>
<dbReference type="InterPro" id="IPR036412">
    <property type="entry name" value="HAD-like_sf"/>
</dbReference>
<dbReference type="AlphaFoldDB" id="A0A4Y8LAK0"/>
<protein>
    <submittedName>
        <fullName evidence="1">HAD family phosphatase</fullName>
    </submittedName>
</protein>
<dbReference type="STRING" id="1121485.GCA_000426485_00376"/>
<dbReference type="SUPFAM" id="SSF56784">
    <property type="entry name" value="HAD-like"/>
    <property type="match status" value="1"/>
</dbReference>
<reference evidence="1 2" key="1">
    <citation type="submission" date="2019-03" db="EMBL/GenBank/DDBJ databases">
        <title>San Antonio Military Medical Center submission to MRSN (WRAIR), pending publication.</title>
        <authorList>
            <person name="Blyth D.M."/>
            <person name="Mccarthy S.L."/>
            <person name="Schall S.E."/>
            <person name="Stam J.A."/>
            <person name="Ong A.C."/>
            <person name="Mcgann P.T."/>
        </authorList>
    </citation>
    <scope>NUCLEOTIDE SEQUENCE [LARGE SCALE GENOMIC DNA]</scope>
    <source>
        <strain evidence="1 2">MRSN571793</strain>
    </source>
</reference>
<organism evidence="1 2">
    <name type="scientific">Dysgonomonas capnocytophagoides</name>
    <dbReference type="NCBI Taxonomy" id="45254"/>
    <lineage>
        <taxon>Bacteria</taxon>
        <taxon>Pseudomonadati</taxon>
        <taxon>Bacteroidota</taxon>
        <taxon>Bacteroidia</taxon>
        <taxon>Bacteroidales</taxon>
        <taxon>Dysgonomonadaceae</taxon>
        <taxon>Dysgonomonas</taxon>
    </lineage>
</organism>
<accession>A0A4Y8LAK0</accession>
<dbReference type="SFLD" id="SFLDG01129">
    <property type="entry name" value="C1.5:_HAD__Beta-PGM__Phosphata"/>
    <property type="match status" value="1"/>
</dbReference>
<dbReference type="Pfam" id="PF00702">
    <property type="entry name" value="Hydrolase"/>
    <property type="match status" value="1"/>
</dbReference>
<sequence>MKLNIPAFPVDEIENIVFDFGGVIMDINIGRTLIAFNNLKIEGLNSDDIISGHKKFLLDLELGLITPSQFIDAVHTEYPDAKNVNEKEIWDAWNALLQPYDRVRIEMLEKINKNYRTYLLSNTNFPHRVKFKEMYRKQFGENFDDLFIQCFYSDEMHLRKPDQAIYREMMDAIRLNPQKTLFIDDNEANITGAREFGLHAYHLTGGERITDLFIPVIE</sequence>